<evidence type="ECO:0000256" key="10">
    <source>
        <dbReference type="ARBA" id="ARBA00023114"/>
    </source>
</evidence>
<evidence type="ECO:0000313" key="18">
    <source>
        <dbReference type="EMBL" id="WCT78145.1"/>
    </source>
</evidence>
<evidence type="ECO:0000256" key="4">
    <source>
        <dbReference type="ARBA" id="ARBA00022452"/>
    </source>
</evidence>
<keyword evidence="12" id="KW-0564">Palmitate</keyword>
<feature type="chain" id="PRO_5046841115" evidence="15">
    <location>
        <begin position="22"/>
        <end position="381"/>
    </location>
</feature>
<dbReference type="Pfam" id="PF02563">
    <property type="entry name" value="Poly_export"/>
    <property type="match status" value="1"/>
</dbReference>
<sequence>MNRLSLRQLVAVMPLMLGACATLPVSGPTGRQVMEPKSGPGFRIVAVDSLAALPVAPVLGDPGAGGTGGTGGAAAGDDGAAAPTDMIGPGDMLDIQIYEAGVSLFASTRPIAAAGGNGAAQAERLPVTRVDDKGQIFVPFVGRMRVGGLTSTQLAHAIRAELKGLSQNPQVVVGIAQSVTNSVILGGEVARPGRLVLTTNRETLPEVIALSGGYRGEAKDLAVQVTRGAQLREFRLADAVQGAARDWRIRPGDQIELVKKPQTFAVLGAAGRVEQLPFAAPSVSLAEALSAAGGPNPNLGDAKAVFIFRFDAGDAPTVYHINMMNPGSVFLAQRFAMRDKDVLYIGNAAANQPGKLIQLVSQLFSPIIAVQGALVNTGVVR</sequence>
<dbReference type="PANTHER" id="PTHR33619:SF3">
    <property type="entry name" value="POLYSACCHARIDE EXPORT PROTEIN GFCE-RELATED"/>
    <property type="match status" value="1"/>
</dbReference>
<evidence type="ECO:0000256" key="12">
    <source>
        <dbReference type="ARBA" id="ARBA00023139"/>
    </source>
</evidence>
<evidence type="ECO:0000256" key="13">
    <source>
        <dbReference type="ARBA" id="ARBA00023237"/>
    </source>
</evidence>
<keyword evidence="9" id="KW-0406">Ion transport</keyword>
<name>A0ABY7U0P1_9SPHN</name>
<dbReference type="InterPro" id="IPR049712">
    <property type="entry name" value="Poly_export"/>
</dbReference>
<evidence type="ECO:0000259" key="17">
    <source>
        <dbReference type="Pfam" id="PF22461"/>
    </source>
</evidence>
<comment type="similarity">
    <text evidence="2">Belongs to the BexD/CtrA/VexA family.</text>
</comment>
<evidence type="ECO:0000256" key="6">
    <source>
        <dbReference type="ARBA" id="ARBA00022692"/>
    </source>
</evidence>
<keyword evidence="10" id="KW-0626">Porin</keyword>
<dbReference type="PANTHER" id="PTHR33619">
    <property type="entry name" value="POLYSACCHARIDE EXPORT PROTEIN GFCE-RELATED"/>
    <property type="match status" value="1"/>
</dbReference>
<reference evidence="18 19" key="1">
    <citation type="submission" date="2023-02" db="EMBL/GenBank/DDBJ databases">
        <title>Genome sequence of Novosphingobium humi KACC 19094.</title>
        <authorList>
            <person name="Kim S."/>
            <person name="Heo J."/>
            <person name="Kwon S.-W."/>
        </authorList>
    </citation>
    <scope>NUCLEOTIDE SEQUENCE [LARGE SCALE GENOMIC DNA]</scope>
    <source>
        <strain evidence="18 19">KACC 19094</strain>
    </source>
</reference>
<feature type="signal peptide" evidence="15">
    <location>
        <begin position="1"/>
        <end position="21"/>
    </location>
</feature>
<dbReference type="Gene3D" id="3.10.560.10">
    <property type="entry name" value="Outer membrane lipoprotein wza domain like"/>
    <property type="match status" value="2"/>
</dbReference>
<dbReference type="Gene3D" id="3.30.1950.10">
    <property type="entry name" value="wza like domain"/>
    <property type="match status" value="1"/>
</dbReference>
<evidence type="ECO:0000256" key="14">
    <source>
        <dbReference type="ARBA" id="ARBA00023288"/>
    </source>
</evidence>
<accession>A0ABY7U0P1</accession>
<keyword evidence="7 15" id="KW-0732">Signal</keyword>
<protein>
    <submittedName>
        <fullName evidence="18">Polysaccharide biosynthesis/export family protein</fullName>
    </submittedName>
</protein>
<dbReference type="RefSeq" id="WP_273618489.1">
    <property type="nucleotide sequence ID" value="NZ_CP117417.1"/>
</dbReference>
<feature type="domain" description="Polysaccharide export protein N-terminal" evidence="16">
    <location>
        <begin position="82"/>
        <end position="175"/>
    </location>
</feature>
<evidence type="ECO:0000313" key="19">
    <source>
        <dbReference type="Proteomes" id="UP001218231"/>
    </source>
</evidence>
<keyword evidence="5" id="KW-0762">Sugar transport</keyword>
<keyword evidence="6" id="KW-0812">Transmembrane</keyword>
<dbReference type="InterPro" id="IPR054765">
    <property type="entry name" value="SLBB_dom"/>
</dbReference>
<evidence type="ECO:0000256" key="11">
    <source>
        <dbReference type="ARBA" id="ARBA00023136"/>
    </source>
</evidence>
<feature type="domain" description="SLBB" evidence="17">
    <location>
        <begin position="183"/>
        <end position="255"/>
    </location>
</feature>
<evidence type="ECO:0000259" key="16">
    <source>
        <dbReference type="Pfam" id="PF02563"/>
    </source>
</evidence>
<dbReference type="InterPro" id="IPR003715">
    <property type="entry name" value="Poly_export_N"/>
</dbReference>
<gene>
    <name evidence="18" type="ORF">PQ457_03995</name>
</gene>
<keyword evidence="8" id="KW-0625">Polysaccharide transport</keyword>
<comment type="subcellular location">
    <subcellularLocation>
        <location evidence="1">Cell outer membrane</location>
        <topology evidence="1">Multi-pass membrane protein</topology>
    </subcellularLocation>
</comment>
<dbReference type="EMBL" id="CP117417">
    <property type="protein sequence ID" value="WCT78145.1"/>
    <property type="molecule type" value="Genomic_DNA"/>
</dbReference>
<organism evidence="18 19">
    <name type="scientific">Novosphingobium humi</name>
    <dbReference type="NCBI Taxonomy" id="2282397"/>
    <lineage>
        <taxon>Bacteria</taxon>
        <taxon>Pseudomonadati</taxon>
        <taxon>Pseudomonadota</taxon>
        <taxon>Alphaproteobacteria</taxon>
        <taxon>Sphingomonadales</taxon>
        <taxon>Sphingomonadaceae</taxon>
        <taxon>Novosphingobium</taxon>
    </lineage>
</organism>
<feature type="domain" description="SLBB" evidence="17">
    <location>
        <begin position="262"/>
        <end position="345"/>
    </location>
</feature>
<keyword evidence="19" id="KW-1185">Reference proteome</keyword>
<keyword evidence="3" id="KW-0813">Transport</keyword>
<evidence type="ECO:0000256" key="8">
    <source>
        <dbReference type="ARBA" id="ARBA00023047"/>
    </source>
</evidence>
<dbReference type="Proteomes" id="UP001218231">
    <property type="component" value="Chromosome"/>
</dbReference>
<dbReference type="Pfam" id="PF22461">
    <property type="entry name" value="SLBB_2"/>
    <property type="match status" value="2"/>
</dbReference>
<keyword evidence="14" id="KW-0449">Lipoprotein</keyword>
<keyword evidence="11" id="KW-0472">Membrane</keyword>
<evidence type="ECO:0000256" key="1">
    <source>
        <dbReference type="ARBA" id="ARBA00004571"/>
    </source>
</evidence>
<evidence type="ECO:0000256" key="5">
    <source>
        <dbReference type="ARBA" id="ARBA00022597"/>
    </source>
</evidence>
<evidence type="ECO:0000256" key="3">
    <source>
        <dbReference type="ARBA" id="ARBA00022448"/>
    </source>
</evidence>
<dbReference type="PROSITE" id="PS51257">
    <property type="entry name" value="PROKAR_LIPOPROTEIN"/>
    <property type="match status" value="1"/>
</dbReference>
<evidence type="ECO:0000256" key="7">
    <source>
        <dbReference type="ARBA" id="ARBA00022729"/>
    </source>
</evidence>
<evidence type="ECO:0000256" key="15">
    <source>
        <dbReference type="SAM" id="SignalP"/>
    </source>
</evidence>
<evidence type="ECO:0000256" key="9">
    <source>
        <dbReference type="ARBA" id="ARBA00023065"/>
    </source>
</evidence>
<keyword evidence="4" id="KW-1134">Transmembrane beta strand</keyword>
<keyword evidence="13" id="KW-0998">Cell outer membrane</keyword>
<evidence type="ECO:0000256" key="2">
    <source>
        <dbReference type="ARBA" id="ARBA00009450"/>
    </source>
</evidence>
<proteinExistence type="inferred from homology"/>